<comment type="caution">
    <text evidence="1">The sequence shown here is derived from an EMBL/GenBank/DDBJ whole genome shotgun (WGS) entry which is preliminary data.</text>
</comment>
<reference evidence="1 2" key="1">
    <citation type="submission" date="2018-08" db="EMBL/GenBank/DDBJ databases">
        <title>Recombination of ecologically and evolutionarily significant loci maintains genetic cohesion in the Pseudomonas syringae species complex.</title>
        <authorList>
            <person name="Dillon M."/>
            <person name="Thakur S."/>
            <person name="Almeida R.N.D."/>
            <person name="Weir B.S."/>
            <person name="Guttman D.S."/>
        </authorList>
    </citation>
    <scope>NUCLEOTIDE SEQUENCE [LARGE SCALE GENOMIC DNA]</scope>
    <source>
        <strain evidence="1 2">ICMP 5019</strain>
    </source>
</reference>
<name>A0AB37QKW4_9PSED</name>
<protein>
    <submittedName>
        <fullName evidence="1">Uncharacterized protein</fullName>
    </submittedName>
</protein>
<evidence type="ECO:0000313" key="1">
    <source>
        <dbReference type="EMBL" id="RMR97555.1"/>
    </source>
</evidence>
<dbReference type="EMBL" id="RBSH01000237">
    <property type="protein sequence ID" value="RMR97555.1"/>
    <property type="molecule type" value="Genomic_DNA"/>
</dbReference>
<dbReference type="AlphaFoldDB" id="A0AB37QKW4"/>
<proteinExistence type="predicted"/>
<sequence length="75" mass="8442">MVVILRKGAYADWLIARPEQSAAFMNQCPASRPATHSLRIVRDSSPILTESTMTLPIRRAISLRPGKFYPWTCVP</sequence>
<accession>A0AB37QKW4</accession>
<evidence type="ECO:0000313" key="2">
    <source>
        <dbReference type="Proteomes" id="UP000272613"/>
    </source>
</evidence>
<dbReference type="Proteomes" id="UP000272613">
    <property type="component" value="Unassembled WGS sequence"/>
</dbReference>
<organism evidence="1 2">
    <name type="scientific">Pseudomonas coronafaciens pv. garcae</name>
    <dbReference type="NCBI Taxonomy" id="251653"/>
    <lineage>
        <taxon>Bacteria</taxon>
        <taxon>Pseudomonadati</taxon>
        <taxon>Pseudomonadota</taxon>
        <taxon>Gammaproteobacteria</taxon>
        <taxon>Pseudomonadales</taxon>
        <taxon>Pseudomonadaceae</taxon>
        <taxon>Pseudomonas</taxon>
        <taxon>Pseudomonas coronafaciens</taxon>
    </lineage>
</organism>
<gene>
    <name evidence="1" type="ORF">ALP74_200196</name>
</gene>